<keyword evidence="9" id="KW-1185">Reference proteome</keyword>
<dbReference type="Pfam" id="PF04147">
    <property type="entry name" value="Nop14"/>
    <property type="match status" value="1"/>
</dbReference>
<evidence type="ECO:0000256" key="7">
    <source>
        <dbReference type="SAM" id="MobiDB-lite"/>
    </source>
</evidence>
<evidence type="ECO:0000256" key="6">
    <source>
        <dbReference type="ARBA" id="ARBA00024695"/>
    </source>
</evidence>
<evidence type="ECO:0000313" key="9">
    <source>
        <dbReference type="Proteomes" id="UP000472270"/>
    </source>
</evidence>
<feature type="compositionally biased region" description="Basic and acidic residues" evidence="7">
    <location>
        <begin position="231"/>
        <end position="244"/>
    </location>
</feature>
<sequence length="781" mass="87914">WGSPPRGLSDKVRKSKAAPEIQKNPFEVKINRKKFDVLGRKSKHDVGLPGVSRSRAIQKRKETLLKEFRAKDKNNKFIDRRFGEYDQKITPEEKILQRFTLERQRTQDRKDMYNLNEEEELTHYGQSLAEMEKMTDVIDSDSDSEEKGLLSAELTATHFGGGGGLLRKKSAGDEDEEHKPKSRQELIEELIIKSKQEKRERQTQKEEAQELTEKLDQEWKSIQNLLAHKTPKAERKDETDKPKEDDDGDEEGGEKEDDDGDEEGGEKEDDDGDEEGGEKEDDDGDEEGGEKEDDDGDEEGGEKEDDDGDEEGGEKEDDDGDEEGGEKEDDDDAEGEEEDEEGGEDADDEDADDDHCDLQSDEGSEDEDAEGAEEEQVCAEGPPAVIEEQKKAAQEAAKAELPYTFTAPESYSDLKALLQDHGSDQQCLILDRTLKCHHPSLAAGNKAKLQKLFGFLLEYVGDLATQNPPDLRTVSALIPQICGLCQMFPEAACKAVQTLLSDSGHSMEETLEVKGRAPMPDLDMLVLLKITALLFPSSDFRHPVTTPAFLYISQALTRCVVLSLEDVCKGLILCCLALEFVSLSRRFFPELLNFLLGLLHLTVSDKRNMGTAVCESVCVCVSECVLISSLLHLLCLCFRLSLIDSCLDLVKRCTSLYKDLPSFAHIFQPIRTLLLQHLPVEGYPAPIQDLHSEILDAIPEQPSQHAPLVFKKKKPIPLKLFTPKIVQILDYGKKRGNTKEEKEHERLKHKYKREFKGALREIRKDTRFLAREKLGEQKTLL</sequence>
<gene>
    <name evidence="8" type="primary">LOC107717758</name>
</gene>
<keyword evidence="5" id="KW-0539">Nucleus</keyword>
<evidence type="ECO:0000256" key="1">
    <source>
        <dbReference type="ARBA" id="ARBA00004604"/>
    </source>
</evidence>
<dbReference type="PANTHER" id="PTHR23183:SF0">
    <property type="entry name" value="NUCLEOLAR PROTEIN 14"/>
    <property type="match status" value="1"/>
</dbReference>
<feature type="region of interest" description="Disordered" evidence="7">
    <location>
        <begin position="1"/>
        <end position="25"/>
    </location>
</feature>
<dbReference type="InterPro" id="IPR007276">
    <property type="entry name" value="Nop14"/>
</dbReference>
<evidence type="ECO:0000256" key="5">
    <source>
        <dbReference type="ARBA" id="ARBA00023242"/>
    </source>
</evidence>
<dbReference type="Ensembl" id="ENSSRHT00000039538.1">
    <property type="protein sequence ID" value="ENSSRHP00000038436.1"/>
    <property type="gene ID" value="ENSSRHG00000019570.1"/>
</dbReference>
<keyword evidence="4" id="KW-0698">rRNA processing</keyword>
<comment type="subcellular location">
    <subcellularLocation>
        <location evidence="1">Nucleus</location>
        <location evidence="1">Nucleolus</location>
    </subcellularLocation>
</comment>
<protein>
    <submittedName>
        <fullName evidence="8">Nucleolar protein 14-like</fullName>
    </submittedName>
</protein>
<keyword evidence="3" id="KW-0690">Ribosome biogenesis</keyword>
<dbReference type="GO" id="GO:0030692">
    <property type="term" value="C:Noc4p-Nop14p complex"/>
    <property type="evidence" value="ECO:0007669"/>
    <property type="project" value="TreeGrafter"/>
</dbReference>
<feature type="compositionally biased region" description="Acidic residues" evidence="7">
    <location>
        <begin position="245"/>
        <end position="377"/>
    </location>
</feature>
<dbReference type="GO" id="GO:0032040">
    <property type="term" value="C:small-subunit processome"/>
    <property type="evidence" value="ECO:0007669"/>
    <property type="project" value="InterPro"/>
</dbReference>
<reference evidence="8" key="2">
    <citation type="submission" date="2025-09" db="UniProtKB">
        <authorList>
            <consortium name="Ensembl"/>
        </authorList>
    </citation>
    <scope>IDENTIFICATION</scope>
</reference>
<comment type="similarity">
    <text evidence="2">Belongs to the NOP14 family.</text>
</comment>
<evidence type="ECO:0000256" key="3">
    <source>
        <dbReference type="ARBA" id="ARBA00022517"/>
    </source>
</evidence>
<dbReference type="AlphaFoldDB" id="A0A673IHX5"/>
<dbReference type="GO" id="GO:0030490">
    <property type="term" value="P:maturation of SSU-rRNA"/>
    <property type="evidence" value="ECO:0007669"/>
    <property type="project" value="TreeGrafter"/>
</dbReference>
<feature type="region of interest" description="Disordered" evidence="7">
    <location>
        <begin position="137"/>
        <end position="381"/>
    </location>
</feature>
<evidence type="ECO:0000313" key="8">
    <source>
        <dbReference type="Ensembl" id="ENSSRHP00000038436.1"/>
    </source>
</evidence>
<proteinExistence type="inferred from homology"/>
<evidence type="ECO:0000256" key="4">
    <source>
        <dbReference type="ARBA" id="ARBA00022552"/>
    </source>
</evidence>
<reference evidence="8" key="1">
    <citation type="submission" date="2025-08" db="UniProtKB">
        <authorList>
            <consortium name="Ensembl"/>
        </authorList>
    </citation>
    <scope>IDENTIFICATION</scope>
</reference>
<dbReference type="PANTHER" id="PTHR23183">
    <property type="entry name" value="NOP14"/>
    <property type="match status" value="1"/>
</dbReference>
<feature type="compositionally biased region" description="Basic and acidic residues" evidence="7">
    <location>
        <begin position="177"/>
        <end position="219"/>
    </location>
</feature>
<name>A0A673IHX5_9TELE</name>
<comment type="function">
    <text evidence="6">Involved in nucleolar processing of pre-18S ribosomal RNA. Has a role in the nuclear export of 40S pre-ribosomal subunit to the cytoplasm.</text>
</comment>
<evidence type="ECO:0000256" key="2">
    <source>
        <dbReference type="ARBA" id="ARBA00007466"/>
    </source>
</evidence>
<dbReference type="Proteomes" id="UP000472270">
    <property type="component" value="Unassembled WGS sequence"/>
</dbReference>
<organism evidence="8 9">
    <name type="scientific">Sinocyclocheilus rhinocerous</name>
    <dbReference type="NCBI Taxonomy" id="307959"/>
    <lineage>
        <taxon>Eukaryota</taxon>
        <taxon>Metazoa</taxon>
        <taxon>Chordata</taxon>
        <taxon>Craniata</taxon>
        <taxon>Vertebrata</taxon>
        <taxon>Euteleostomi</taxon>
        <taxon>Actinopterygii</taxon>
        <taxon>Neopterygii</taxon>
        <taxon>Teleostei</taxon>
        <taxon>Ostariophysi</taxon>
        <taxon>Cypriniformes</taxon>
        <taxon>Cyprinidae</taxon>
        <taxon>Cyprininae</taxon>
        <taxon>Sinocyclocheilus</taxon>
    </lineage>
</organism>
<accession>A0A673IHX5</accession>